<evidence type="ECO:0000313" key="12">
    <source>
        <dbReference type="EMBL" id="MBE5041030.1"/>
    </source>
</evidence>
<evidence type="ECO:0000256" key="3">
    <source>
        <dbReference type="ARBA" id="ARBA00022777"/>
    </source>
</evidence>
<keyword evidence="6 7" id="KW-0119">Carbohydrate metabolism</keyword>
<dbReference type="EC" id="2.7.1.16" evidence="7 8"/>
<dbReference type="InterPro" id="IPR043129">
    <property type="entry name" value="ATPase_NBD"/>
</dbReference>
<evidence type="ECO:0000256" key="4">
    <source>
        <dbReference type="ARBA" id="ARBA00022840"/>
    </source>
</evidence>
<comment type="similarity">
    <text evidence="7 9">Belongs to the ribulokinase family.</text>
</comment>
<dbReference type="GO" id="GO:0019150">
    <property type="term" value="F:D-ribulokinase activity"/>
    <property type="evidence" value="ECO:0007669"/>
    <property type="project" value="TreeGrafter"/>
</dbReference>
<dbReference type="InterPro" id="IPR018483">
    <property type="entry name" value="Carb_kinase_FGGY_CS"/>
</dbReference>
<accession>A0A9D5M5L0</accession>
<name>A0A9D5M5L0_9FIRM</name>
<dbReference type="InterPro" id="IPR005929">
    <property type="entry name" value="Ribulokinase"/>
</dbReference>
<keyword evidence="4 7" id="KW-0067">ATP-binding</keyword>
<dbReference type="PIRSF" id="PIRSF000538">
    <property type="entry name" value="GlpK"/>
    <property type="match status" value="1"/>
</dbReference>
<keyword evidence="1 7" id="KW-0808">Transferase</keyword>
<dbReference type="EMBL" id="JADCKB010000031">
    <property type="protein sequence ID" value="MBE5041030.1"/>
    <property type="molecule type" value="Genomic_DNA"/>
</dbReference>
<feature type="domain" description="Carbohydrate kinase FGGY N-terminal" evidence="10">
    <location>
        <begin position="4"/>
        <end position="276"/>
    </location>
</feature>
<gene>
    <name evidence="7" type="primary">araB</name>
    <name evidence="12" type="ORF">INF28_11230</name>
</gene>
<dbReference type="PROSITE" id="PS00445">
    <property type="entry name" value="FGGY_KINASES_2"/>
    <property type="match status" value="1"/>
</dbReference>
<evidence type="ECO:0000259" key="11">
    <source>
        <dbReference type="Pfam" id="PF02782"/>
    </source>
</evidence>
<evidence type="ECO:0000256" key="8">
    <source>
        <dbReference type="NCBIfam" id="TIGR01234"/>
    </source>
</evidence>
<evidence type="ECO:0000256" key="5">
    <source>
        <dbReference type="ARBA" id="ARBA00022935"/>
    </source>
</evidence>
<dbReference type="GO" id="GO:0019569">
    <property type="term" value="P:L-arabinose catabolic process to D-xylulose 5-phosphate"/>
    <property type="evidence" value="ECO:0007669"/>
    <property type="project" value="UniProtKB-UniRule"/>
</dbReference>
<dbReference type="RefSeq" id="WP_226393569.1">
    <property type="nucleotide sequence ID" value="NZ_JADCKB010000031.1"/>
</dbReference>
<dbReference type="Pfam" id="PF02782">
    <property type="entry name" value="FGGY_C"/>
    <property type="match status" value="1"/>
</dbReference>
<sequence>MGKYSIGIDFGTLSARAVVVDIANGEVLAVSEMKYSHGVMSELFLNNEKLPKNFALQHPQDYLDTMRFVVKDAIRSAKIRGEEIVGVGVDFTASTIMPVTEDGTPLCFLKKFKNRPHSYVKLWKHHAAQKEADEINVLAKNMNESWLNRYGGSISSEWMFPKIYQILKEDEEIYEYTGRFIEAADWIIWQLTGEETHSVCTAGFKAMWSKKEGYPRRMFFRRLDGRLEHIIGDKVSEHIIGMDKPAGRISKKGSELLGIKEGTPVAPAIIDAHAALPSVGVVEPGSLLIIIGTSSCHILLGEREVVIPGISGVVKDGIMEGYYAYEAGQACIGDCFHWFIKNCVPYSYMAEADKNKENIHTILRKKAEKVSPGSNGLLALDWWNGNRTPYGNADLKGIIYGLTINTKPEEIYRALIEATAYGTRQIIELYETNGVPVKQIFAAGGIAEKDPLLLQIYADVTGREIRTAGTAQTCAHGSAIFGAVSERGYNSLAEAAKTMAKTKNTVYKPNMKNFLLYTKLYEAYKELSCYFVDRLNE</sequence>
<evidence type="ECO:0000313" key="13">
    <source>
        <dbReference type="Proteomes" id="UP000806542"/>
    </source>
</evidence>
<dbReference type="PANTHER" id="PTHR43435:SF4">
    <property type="entry name" value="FGGY CARBOHYDRATE KINASE DOMAIN-CONTAINING PROTEIN"/>
    <property type="match status" value="1"/>
</dbReference>
<dbReference type="GO" id="GO:0005737">
    <property type="term" value="C:cytoplasm"/>
    <property type="evidence" value="ECO:0007669"/>
    <property type="project" value="TreeGrafter"/>
</dbReference>
<dbReference type="Pfam" id="PF00370">
    <property type="entry name" value="FGGY_N"/>
    <property type="match status" value="1"/>
</dbReference>
<comment type="catalytic activity">
    <reaction evidence="7 9">
        <text>L-ribulose + ATP = L-ribulose 5-phosphate + ADP + H(+)</text>
        <dbReference type="Rhea" id="RHEA:22072"/>
        <dbReference type="ChEBI" id="CHEBI:15378"/>
        <dbReference type="ChEBI" id="CHEBI:16880"/>
        <dbReference type="ChEBI" id="CHEBI:30616"/>
        <dbReference type="ChEBI" id="CHEBI:58226"/>
        <dbReference type="ChEBI" id="CHEBI:456216"/>
        <dbReference type="EC" id="2.7.1.16"/>
    </reaction>
</comment>
<dbReference type="AlphaFoldDB" id="A0A9D5M5L0"/>
<dbReference type="NCBIfam" id="NF003154">
    <property type="entry name" value="PRK04123.1"/>
    <property type="match status" value="1"/>
</dbReference>
<evidence type="ECO:0000256" key="7">
    <source>
        <dbReference type="HAMAP-Rule" id="MF_00520"/>
    </source>
</evidence>
<dbReference type="CDD" id="cd07781">
    <property type="entry name" value="ASKHA_NBD_FGGY_L-RBK"/>
    <property type="match status" value="1"/>
</dbReference>
<organism evidence="12 13">
    <name type="scientific">Ructibacterium gallinarum</name>
    <dbReference type="NCBI Taxonomy" id="2779355"/>
    <lineage>
        <taxon>Bacteria</taxon>
        <taxon>Bacillati</taxon>
        <taxon>Bacillota</taxon>
        <taxon>Clostridia</taxon>
        <taxon>Eubacteriales</taxon>
        <taxon>Oscillospiraceae</taxon>
        <taxon>Ructibacterium</taxon>
    </lineage>
</organism>
<comment type="caution">
    <text evidence="12">The sequence shown here is derived from an EMBL/GenBank/DDBJ whole genome shotgun (WGS) entry which is preliminary data.</text>
</comment>
<comment type="catalytic activity">
    <reaction evidence="7">
        <text>D-ribulose + ATP = D-ribulose 5-phosphate + ADP + H(+)</text>
        <dbReference type="Rhea" id="RHEA:17601"/>
        <dbReference type="ChEBI" id="CHEBI:15378"/>
        <dbReference type="ChEBI" id="CHEBI:17173"/>
        <dbReference type="ChEBI" id="CHEBI:30616"/>
        <dbReference type="ChEBI" id="CHEBI:58121"/>
        <dbReference type="ChEBI" id="CHEBI:456216"/>
        <dbReference type="EC" id="2.7.1.16"/>
    </reaction>
</comment>
<evidence type="ECO:0000259" key="10">
    <source>
        <dbReference type="Pfam" id="PF00370"/>
    </source>
</evidence>
<comment type="pathway">
    <text evidence="7 9">Carbohydrate degradation; L-arabinose degradation via L-ribulose; D-xylulose 5-phosphate from L-arabinose (bacterial route): step 2/3.</text>
</comment>
<protein>
    <recommendedName>
        <fullName evidence="7 8">Ribulokinase</fullName>
        <ecNumber evidence="7 8">2.7.1.16</ecNumber>
    </recommendedName>
</protein>
<dbReference type="Gene3D" id="3.30.420.40">
    <property type="match status" value="2"/>
</dbReference>
<dbReference type="GO" id="GO:0005524">
    <property type="term" value="F:ATP binding"/>
    <property type="evidence" value="ECO:0007669"/>
    <property type="project" value="UniProtKB-UniRule"/>
</dbReference>
<dbReference type="HAMAP" id="MF_00520">
    <property type="entry name" value="Ribulokinase"/>
    <property type="match status" value="1"/>
</dbReference>
<dbReference type="InterPro" id="IPR018485">
    <property type="entry name" value="FGGY_C"/>
</dbReference>
<keyword evidence="13" id="KW-1185">Reference proteome</keyword>
<evidence type="ECO:0000256" key="6">
    <source>
        <dbReference type="ARBA" id="ARBA00023277"/>
    </source>
</evidence>
<evidence type="ECO:0000256" key="9">
    <source>
        <dbReference type="RuleBase" id="RU003455"/>
    </source>
</evidence>
<dbReference type="NCBIfam" id="TIGR01234">
    <property type="entry name" value="L-ribulokinase"/>
    <property type="match status" value="1"/>
</dbReference>
<dbReference type="GO" id="GO:0008741">
    <property type="term" value="F:ribulokinase activity"/>
    <property type="evidence" value="ECO:0007669"/>
    <property type="project" value="UniProtKB-UniRule"/>
</dbReference>
<evidence type="ECO:0000256" key="1">
    <source>
        <dbReference type="ARBA" id="ARBA00022679"/>
    </source>
</evidence>
<evidence type="ECO:0000256" key="2">
    <source>
        <dbReference type="ARBA" id="ARBA00022741"/>
    </source>
</evidence>
<dbReference type="SUPFAM" id="SSF53067">
    <property type="entry name" value="Actin-like ATPase domain"/>
    <property type="match status" value="2"/>
</dbReference>
<keyword evidence="2 7" id="KW-0547">Nucleotide-binding</keyword>
<dbReference type="InterPro" id="IPR018484">
    <property type="entry name" value="FGGY_N"/>
</dbReference>
<feature type="domain" description="Carbohydrate kinase FGGY C-terminal" evidence="11">
    <location>
        <begin position="288"/>
        <end position="485"/>
    </location>
</feature>
<dbReference type="Proteomes" id="UP000806542">
    <property type="component" value="Unassembled WGS sequence"/>
</dbReference>
<reference evidence="12" key="1">
    <citation type="submission" date="2020-10" db="EMBL/GenBank/DDBJ databases">
        <title>ChiBAC.</title>
        <authorList>
            <person name="Zenner C."/>
            <person name="Hitch T.C.A."/>
            <person name="Clavel T."/>
        </authorList>
    </citation>
    <scope>NUCLEOTIDE SEQUENCE</scope>
    <source>
        <strain evidence="12">DSM 107454</strain>
    </source>
</reference>
<keyword evidence="3 7" id="KW-0418">Kinase</keyword>
<dbReference type="InterPro" id="IPR000577">
    <property type="entry name" value="Carb_kinase_FGGY"/>
</dbReference>
<dbReference type="PANTHER" id="PTHR43435">
    <property type="entry name" value="RIBULOKINASE"/>
    <property type="match status" value="1"/>
</dbReference>
<proteinExistence type="inferred from homology"/>
<keyword evidence="5 7" id="KW-0054">Arabinose catabolism</keyword>